<reference evidence="6" key="2">
    <citation type="submission" date="2020-09" db="EMBL/GenBank/DDBJ databases">
        <authorList>
            <person name="Sun Q."/>
            <person name="Zhou Y."/>
        </authorList>
    </citation>
    <scope>NUCLEOTIDE SEQUENCE</scope>
    <source>
        <strain evidence="6">CGMCC 1.15725</strain>
    </source>
</reference>
<keyword evidence="2" id="KW-0805">Transcription regulation</keyword>
<dbReference type="GO" id="GO:0003677">
    <property type="term" value="F:DNA binding"/>
    <property type="evidence" value="ECO:0007669"/>
    <property type="project" value="InterPro"/>
</dbReference>
<dbReference type="SUPFAM" id="SSF88946">
    <property type="entry name" value="Sigma2 domain of RNA polymerase sigma factors"/>
    <property type="match status" value="1"/>
</dbReference>
<evidence type="ECO:0000313" key="7">
    <source>
        <dbReference type="Proteomes" id="UP000646365"/>
    </source>
</evidence>
<comment type="similarity">
    <text evidence="1">Belongs to the sigma-70 factor family. ECF subfamily.</text>
</comment>
<dbReference type="Gene3D" id="1.10.10.10">
    <property type="entry name" value="Winged helix-like DNA-binding domain superfamily/Winged helix DNA-binding domain"/>
    <property type="match status" value="1"/>
</dbReference>
<comment type="caution">
    <text evidence="6">The sequence shown here is derived from an EMBL/GenBank/DDBJ whole genome shotgun (WGS) entry which is preliminary data.</text>
</comment>
<proteinExistence type="inferred from homology"/>
<dbReference type="Proteomes" id="UP000646365">
    <property type="component" value="Unassembled WGS sequence"/>
</dbReference>
<dbReference type="InterPro" id="IPR013249">
    <property type="entry name" value="RNA_pol_sigma70_r4_t2"/>
</dbReference>
<evidence type="ECO:0000256" key="3">
    <source>
        <dbReference type="ARBA" id="ARBA00023082"/>
    </source>
</evidence>
<evidence type="ECO:0000256" key="1">
    <source>
        <dbReference type="ARBA" id="ARBA00010641"/>
    </source>
</evidence>
<dbReference type="InterPro" id="IPR013325">
    <property type="entry name" value="RNA_pol_sigma_r2"/>
</dbReference>
<dbReference type="PANTHER" id="PTHR43133">
    <property type="entry name" value="RNA POLYMERASE ECF-TYPE SIGMA FACTO"/>
    <property type="match status" value="1"/>
</dbReference>
<evidence type="ECO:0000256" key="2">
    <source>
        <dbReference type="ARBA" id="ARBA00023015"/>
    </source>
</evidence>
<dbReference type="InterPro" id="IPR013324">
    <property type="entry name" value="RNA_pol_sigma_r3/r4-like"/>
</dbReference>
<dbReference type="EMBL" id="BMJQ01000006">
    <property type="protein sequence ID" value="GGF18433.1"/>
    <property type="molecule type" value="Genomic_DNA"/>
</dbReference>
<feature type="domain" description="RNA polymerase sigma factor 70 region 4 type 2" evidence="5">
    <location>
        <begin position="113"/>
        <end position="165"/>
    </location>
</feature>
<reference evidence="6" key="1">
    <citation type="journal article" date="2014" name="Int. J. Syst. Evol. Microbiol.">
        <title>Complete genome sequence of Corynebacterium casei LMG S-19264T (=DSM 44701T), isolated from a smear-ripened cheese.</title>
        <authorList>
            <consortium name="US DOE Joint Genome Institute (JGI-PGF)"/>
            <person name="Walter F."/>
            <person name="Albersmeier A."/>
            <person name="Kalinowski J."/>
            <person name="Ruckert C."/>
        </authorList>
    </citation>
    <scope>NUCLEOTIDE SEQUENCE</scope>
    <source>
        <strain evidence="6">CGMCC 1.15725</strain>
    </source>
</reference>
<sequence length="174" mass="20214">MSRQDSETSWVSLRQLLIEQYDDLRRRLTRRLGSADAAHETLHELYLRMDRPDGVSALRNPATYILAVAVNLARDRWRTENRRAERVDESALYELIDENPGPEQVAEGRSSLEALVRALDLLTPRQRMIMVAARFERLPQAEIARRLNISTRLVQIELQRALEFCEEFLAKNLS</sequence>
<dbReference type="InterPro" id="IPR039425">
    <property type="entry name" value="RNA_pol_sigma-70-like"/>
</dbReference>
<gene>
    <name evidence="6" type="ORF">GCM10011611_25440</name>
</gene>
<dbReference type="GO" id="GO:0006352">
    <property type="term" value="P:DNA-templated transcription initiation"/>
    <property type="evidence" value="ECO:0007669"/>
    <property type="project" value="InterPro"/>
</dbReference>
<protein>
    <recommendedName>
        <fullName evidence="5">RNA polymerase sigma factor 70 region 4 type 2 domain-containing protein</fullName>
    </recommendedName>
</protein>
<accession>A0A8J2YTK4</accession>
<dbReference type="PANTHER" id="PTHR43133:SF63">
    <property type="entry name" value="RNA POLYMERASE SIGMA FACTOR FECI-RELATED"/>
    <property type="match status" value="1"/>
</dbReference>
<dbReference type="InterPro" id="IPR036388">
    <property type="entry name" value="WH-like_DNA-bd_sf"/>
</dbReference>
<keyword evidence="7" id="KW-1185">Reference proteome</keyword>
<keyword evidence="3" id="KW-0731">Sigma factor</keyword>
<organism evidence="6 7">
    <name type="scientific">Aliidongia dinghuensis</name>
    <dbReference type="NCBI Taxonomy" id="1867774"/>
    <lineage>
        <taxon>Bacteria</taxon>
        <taxon>Pseudomonadati</taxon>
        <taxon>Pseudomonadota</taxon>
        <taxon>Alphaproteobacteria</taxon>
        <taxon>Rhodospirillales</taxon>
        <taxon>Dongiaceae</taxon>
        <taxon>Aliidongia</taxon>
    </lineage>
</organism>
<dbReference type="NCBIfam" id="TIGR02937">
    <property type="entry name" value="sigma70-ECF"/>
    <property type="match status" value="1"/>
</dbReference>
<keyword evidence="4" id="KW-0804">Transcription</keyword>
<evidence type="ECO:0000256" key="4">
    <source>
        <dbReference type="ARBA" id="ARBA00023163"/>
    </source>
</evidence>
<name>A0A8J2YTK4_9PROT</name>
<dbReference type="Gene3D" id="1.10.1740.10">
    <property type="match status" value="1"/>
</dbReference>
<evidence type="ECO:0000259" key="5">
    <source>
        <dbReference type="Pfam" id="PF08281"/>
    </source>
</evidence>
<dbReference type="AlphaFoldDB" id="A0A8J2YTK4"/>
<dbReference type="SUPFAM" id="SSF88659">
    <property type="entry name" value="Sigma3 and sigma4 domains of RNA polymerase sigma factors"/>
    <property type="match status" value="1"/>
</dbReference>
<dbReference type="GO" id="GO:0016987">
    <property type="term" value="F:sigma factor activity"/>
    <property type="evidence" value="ECO:0007669"/>
    <property type="project" value="UniProtKB-KW"/>
</dbReference>
<dbReference type="InterPro" id="IPR014284">
    <property type="entry name" value="RNA_pol_sigma-70_dom"/>
</dbReference>
<evidence type="ECO:0000313" key="6">
    <source>
        <dbReference type="EMBL" id="GGF18433.1"/>
    </source>
</evidence>
<dbReference type="Pfam" id="PF08281">
    <property type="entry name" value="Sigma70_r4_2"/>
    <property type="match status" value="1"/>
</dbReference>